<proteinExistence type="predicted"/>
<keyword evidence="1" id="KW-1133">Transmembrane helix</keyword>
<feature type="transmembrane region" description="Helical" evidence="1">
    <location>
        <begin position="84"/>
        <end position="102"/>
    </location>
</feature>
<organism evidence="3 4">
    <name type="scientific">Arthrobacter psychrolactophilus</name>
    <dbReference type="NCBI Taxonomy" id="92442"/>
    <lineage>
        <taxon>Bacteria</taxon>
        <taxon>Bacillati</taxon>
        <taxon>Actinomycetota</taxon>
        <taxon>Actinomycetes</taxon>
        <taxon>Micrococcales</taxon>
        <taxon>Micrococcaceae</taxon>
        <taxon>Arthrobacter</taxon>
    </lineage>
</organism>
<feature type="domain" description="VanZ-like" evidence="2">
    <location>
        <begin position="14"/>
        <end position="130"/>
    </location>
</feature>
<reference evidence="3 4" key="1">
    <citation type="submission" date="2018-05" db="EMBL/GenBank/DDBJ databases">
        <title>Genetic diversity of glacier-inhabiting Cryobacterium bacteria in China and description of Cryobacterium mengkeensis sp. nov. and Arthrobacter glacialis sp. nov.</title>
        <authorList>
            <person name="Liu Q."/>
            <person name="Xin Y.-H."/>
        </authorList>
    </citation>
    <scope>NUCLEOTIDE SEQUENCE [LARGE SCALE GENOMIC DNA]</scope>
    <source>
        <strain evidence="3 4">B7</strain>
    </source>
</reference>
<evidence type="ECO:0000313" key="4">
    <source>
        <dbReference type="Proteomes" id="UP000247980"/>
    </source>
</evidence>
<name>A0A2V5ILT9_9MICC</name>
<accession>A0A2V5ILT9</accession>
<gene>
    <name evidence="3" type="ORF">CVS30_14455</name>
</gene>
<feature type="transmembrane region" description="Helical" evidence="1">
    <location>
        <begin position="7"/>
        <end position="26"/>
    </location>
</feature>
<dbReference type="RefSeq" id="WP_110486153.1">
    <property type="nucleotide sequence ID" value="NZ_QJVC01000019.1"/>
</dbReference>
<evidence type="ECO:0000256" key="1">
    <source>
        <dbReference type="SAM" id="Phobius"/>
    </source>
</evidence>
<evidence type="ECO:0000259" key="2">
    <source>
        <dbReference type="Pfam" id="PF04892"/>
    </source>
</evidence>
<feature type="transmembrane region" description="Helical" evidence="1">
    <location>
        <begin position="61"/>
        <end position="79"/>
    </location>
</feature>
<dbReference type="Proteomes" id="UP000247980">
    <property type="component" value="Unassembled WGS sequence"/>
</dbReference>
<evidence type="ECO:0000313" key="3">
    <source>
        <dbReference type="EMBL" id="PYI37599.1"/>
    </source>
</evidence>
<feature type="transmembrane region" description="Helical" evidence="1">
    <location>
        <begin position="114"/>
        <end position="131"/>
    </location>
</feature>
<keyword evidence="1" id="KW-0472">Membrane</keyword>
<sequence length="137" mass="15053">MIKRHHRIAMAAAILYLLAVLLVVFWPTPVDRPASGTLNAVLSWLHRHGTPRFIDYNFVEFTANIAMFIPMGLIASIWFKNGFLGVIAGMLVSCLIELTQATSLPDRYATGLDILANSIGAGLGALAFYLGHRRLSK</sequence>
<dbReference type="OrthoDB" id="3787741at2"/>
<dbReference type="InterPro" id="IPR006976">
    <property type="entry name" value="VanZ-like"/>
</dbReference>
<dbReference type="Pfam" id="PF04892">
    <property type="entry name" value="VanZ"/>
    <property type="match status" value="1"/>
</dbReference>
<keyword evidence="1" id="KW-0812">Transmembrane</keyword>
<dbReference type="EMBL" id="QJVC01000019">
    <property type="protein sequence ID" value="PYI37599.1"/>
    <property type="molecule type" value="Genomic_DNA"/>
</dbReference>
<protein>
    <submittedName>
        <fullName evidence="3">VanZ family protein</fullName>
    </submittedName>
</protein>
<dbReference type="AlphaFoldDB" id="A0A2V5ILT9"/>
<keyword evidence="4" id="KW-1185">Reference proteome</keyword>
<comment type="caution">
    <text evidence="3">The sequence shown here is derived from an EMBL/GenBank/DDBJ whole genome shotgun (WGS) entry which is preliminary data.</text>
</comment>